<evidence type="ECO:0000256" key="2">
    <source>
        <dbReference type="ARBA" id="ARBA00004651"/>
    </source>
</evidence>
<evidence type="ECO:0000256" key="12">
    <source>
        <dbReference type="ARBA" id="ARBA00022989"/>
    </source>
</evidence>
<evidence type="ECO:0000256" key="17">
    <source>
        <dbReference type="ARBA" id="ARBA00048623"/>
    </source>
</evidence>
<dbReference type="NCBIfam" id="TIGR00317">
    <property type="entry name" value="cobS"/>
    <property type="match status" value="1"/>
</dbReference>
<evidence type="ECO:0000256" key="9">
    <source>
        <dbReference type="ARBA" id="ARBA00022679"/>
    </source>
</evidence>
<dbReference type="STRING" id="1121432.SAMN02745219_00363"/>
<evidence type="ECO:0000256" key="6">
    <source>
        <dbReference type="ARBA" id="ARBA00015850"/>
    </source>
</evidence>
<dbReference type="HAMAP" id="MF_00719">
    <property type="entry name" value="CobS"/>
    <property type="match status" value="1"/>
</dbReference>
<evidence type="ECO:0000256" key="19">
    <source>
        <dbReference type="HAMAP-Rule" id="MF_00719"/>
    </source>
</evidence>
<comment type="pathway">
    <text evidence="3 19">Cofactor biosynthesis; adenosylcobalamin biosynthesis; adenosylcobalamin from cob(II)yrinate a,c-diamide: step 7/7.</text>
</comment>
<keyword evidence="12 19" id="KW-1133">Transmembrane helix</keyword>
<dbReference type="Pfam" id="PF02654">
    <property type="entry name" value="CobS"/>
    <property type="match status" value="1"/>
</dbReference>
<reference evidence="21" key="1">
    <citation type="submission" date="2016-11" db="EMBL/GenBank/DDBJ databases">
        <authorList>
            <person name="Varghese N."/>
            <person name="Submissions S."/>
        </authorList>
    </citation>
    <scope>NUCLEOTIDE SEQUENCE [LARGE SCALE GENOMIC DNA]</scope>
    <source>
        <strain evidence="21">DSM 16057</strain>
    </source>
</reference>
<evidence type="ECO:0000256" key="15">
    <source>
        <dbReference type="ARBA" id="ARBA00032605"/>
    </source>
</evidence>
<sequence length="251" mass="27631">MLKTLAMALQFLTRFYVYRGDFDERAYGRAPVFFPLVGLFLGAAWMALYFALSPFFPPAVTAALLVLGMVAFSGGLHLDGFMDTMDGIFSGRSREKMLEIMRDSRVGAFGVLGLTCLLLLKFALLFGIPREVLPRLLLIVPAISRWGMVYAIARFPYVRQQGLGLLQVRYTRGRELVLASLFVLIAAVMGGPVGLVLLFVSLILVHGLGRYLTGRLGGLTGDTYGAINEILEVFLLLAAHPLSSYLPITFR</sequence>
<dbReference type="OrthoDB" id="9794626at2"/>
<keyword evidence="13 19" id="KW-0472">Membrane</keyword>
<dbReference type="GO" id="GO:0009236">
    <property type="term" value="P:cobalamin biosynthetic process"/>
    <property type="evidence" value="ECO:0007669"/>
    <property type="project" value="UniProtKB-UniRule"/>
</dbReference>
<organism evidence="20 21">
    <name type="scientific">Desulfofundulus thermosubterraneus DSM 16057</name>
    <dbReference type="NCBI Taxonomy" id="1121432"/>
    <lineage>
        <taxon>Bacteria</taxon>
        <taxon>Bacillati</taxon>
        <taxon>Bacillota</taxon>
        <taxon>Clostridia</taxon>
        <taxon>Eubacteriales</taxon>
        <taxon>Peptococcaceae</taxon>
        <taxon>Desulfofundulus</taxon>
    </lineage>
</organism>
<feature type="transmembrane region" description="Helical" evidence="19">
    <location>
        <begin position="176"/>
        <end position="205"/>
    </location>
</feature>
<evidence type="ECO:0000256" key="18">
    <source>
        <dbReference type="ARBA" id="ARBA00049504"/>
    </source>
</evidence>
<comment type="similarity">
    <text evidence="4 19">Belongs to the CobS family.</text>
</comment>
<evidence type="ECO:0000256" key="8">
    <source>
        <dbReference type="ARBA" id="ARBA00022573"/>
    </source>
</evidence>
<feature type="transmembrane region" description="Helical" evidence="19">
    <location>
        <begin position="132"/>
        <end position="155"/>
    </location>
</feature>
<comment type="subcellular location">
    <subcellularLocation>
        <location evidence="2 19">Cell membrane</location>
        <topology evidence="2 19">Multi-pass membrane protein</topology>
    </subcellularLocation>
</comment>
<keyword evidence="8 19" id="KW-0169">Cobalamin biosynthesis</keyword>
<dbReference type="Proteomes" id="UP000184529">
    <property type="component" value="Unassembled WGS sequence"/>
</dbReference>
<dbReference type="EC" id="2.7.8.26" evidence="5 19"/>
<gene>
    <name evidence="19" type="primary">cobS</name>
    <name evidence="20" type="ORF">SAMN02745219_00363</name>
</gene>
<evidence type="ECO:0000256" key="16">
    <source>
        <dbReference type="ARBA" id="ARBA00032853"/>
    </source>
</evidence>
<evidence type="ECO:0000256" key="4">
    <source>
        <dbReference type="ARBA" id="ARBA00010561"/>
    </source>
</evidence>
<keyword evidence="9 19" id="KW-0808">Transferase</keyword>
<dbReference type="UniPathway" id="UPA00148">
    <property type="reaction ID" value="UER00238"/>
</dbReference>
<accession>A0A1M6BA72</accession>
<evidence type="ECO:0000256" key="3">
    <source>
        <dbReference type="ARBA" id="ARBA00004663"/>
    </source>
</evidence>
<dbReference type="GO" id="GO:0008818">
    <property type="term" value="F:cobalamin 5'-phosphate synthase activity"/>
    <property type="evidence" value="ECO:0007669"/>
    <property type="project" value="UniProtKB-UniRule"/>
</dbReference>
<keyword evidence="10 19" id="KW-0812">Transmembrane</keyword>
<dbReference type="EMBL" id="FQZM01000004">
    <property type="protein sequence ID" value="SHI45586.1"/>
    <property type="molecule type" value="Genomic_DNA"/>
</dbReference>
<comment type="cofactor">
    <cofactor evidence="1 19">
        <name>Mg(2+)</name>
        <dbReference type="ChEBI" id="CHEBI:18420"/>
    </cofactor>
</comment>
<name>A0A1M6BA72_9FIRM</name>
<dbReference type="InterPro" id="IPR003805">
    <property type="entry name" value="CobS"/>
</dbReference>
<evidence type="ECO:0000256" key="13">
    <source>
        <dbReference type="ARBA" id="ARBA00023136"/>
    </source>
</evidence>
<dbReference type="GO" id="GO:0051073">
    <property type="term" value="F:adenosylcobinamide-GDP ribazoletransferase activity"/>
    <property type="evidence" value="ECO:0007669"/>
    <property type="project" value="UniProtKB-UniRule"/>
</dbReference>
<evidence type="ECO:0000313" key="21">
    <source>
        <dbReference type="Proteomes" id="UP000184529"/>
    </source>
</evidence>
<dbReference type="PANTHER" id="PTHR34148">
    <property type="entry name" value="ADENOSYLCOBINAMIDE-GDP RIBAZOLETRANSFERASE"/>
    <property type="match status" value="1"/>
</dbReference>
<evidence type="ECO:0000256" key="14">
    <source>
        <dbReference type="ARBA" id="ARBA00025228"/>
    </source>
</evidence>
<comment type="catalytic activity">
    <reaction evidence="17 19">
        <text>alpha-ribazole + adenosylcob(III)inamide-GDP = adenosylcob(III)alamin + GMP + H(+)</text>
        <dbReference type="Rhea" id="RHEA:16049"/>
        <dbReference type="ChEBI" id="CHEBI:10329"/>
        <dbReference type="ChEBI" id="CHEBI:15378"/>
        <dbReference type="ChEBI" id="CHEBI:18408"/>
        <dbReference type="ChEBI" id="CHEBI:58115"/>
        <dbReference type="ChEBI" id="CHEBI:60487"/>
        <dbReference type="EC" id="2.7.8.26"/>
    </reaction>
</comment>
<feature type="transmembrane region" description="Helical" evidence="19">
    <location>
        <begin position="58"/>
        <end position="78"/>
    </location>
</feature>
<comment type="function">
    <text evidence="14 19">Joins adenosylcobinamide-GDP and alpha-ribazole to generate adenosylcobalamin (Ado-cobalamin). Also synthesizes adenosylcobalamin 5'-phosphate from adenosylcobinamide-GDP and alpha-ribazole 5'-phosphate.</text>
</comment>
<feature type="transmembrane region" description="Helical" evidence="19">
    <location>
        <begin position="225"/>
        <end position="248"/>
    </location>
</feature>
<feature type="transmembrane region" description="Helical" evidence="19">
    <location>
        <begin position="106"/>
        <end position="126"/>
    </location>
</feature>
<protein>
    <recommendedName>
        <fullName evidence="6 19">Adenosylcobinamide-GDP ribazoletransferase</fullName>
        <ecNumber evidence="5 19">2.7.8.26</ecNumber>
    </recommendedName>
    <alternativeName>
        <fullName evidence="16 19">Cobalamin synthase</fullName>
    </alternativeName>
    <alternativeName>
        <fullName evidence="15 19">Cobalamin-5'-phosphate synthase</fullName>
    </alternativeName>
</protein>
<proteinExistence type="inferred from homology"/>
<dbReference type="AlphaFoldDB" id="A0A1M6BA72"/>
<evidence type="ECO:0000256" key="11">
    <source>
        <dbReference type="ARBA" id="ARBA00022842"/>
    </source>
</evidence>
<keyword evidence="21" id="KW-1185">Reference proteome</keyword>
<dbReference type="RefSeq" id="WP_072867054.1">
    <property type="nucleotide sequence ID" value="NZ_FQZM01000004.1"/>
</dbReference>
<dbReference type="PANTHER" id="PTHR34148:SF1">
    <property type="entry name" value="ADENOSYLCOBINAMIDE-GDP RIBAZOLETRANSFERASE"/>
    <property type="match status" value="1"/>
</dbReference>
<evidence type="ECO:0000256" key="7">
    <source>
        <dbReference type="ARBA" id="ARBA00022475"/>
    </source>
</evidence>
<keyword evidence="11 19" id="KW-0460">Magnesium</keyword>
<evidence type="ECO:0000256" key="1">
    <source>
        <dbReference type="ARBA" id="ARBA00001946"/>
    </source>
</evidence>
<feature type="transmembrane region" description="Helical" evidence="19">
    <location>
        <begin position="32"/>
        <end position="52"/>
    </location>
</feature>
<evidence type="ECO:0000256" key="5">
    <source>
        <dbReference type="ARBA" id="ARBA00013200"/>
    </source>
</evidence>
<evidence type="ECO:0000313" key="20">
    <source>
        <dbReference type="EMBL" id="SHI45586.1"/>
    </source>
</evidence>
<evidence type="ECO:0000256" key="10">
    <source>
        <dbReference type="ARBA" id="ARBA00022692"/>
    </source>
</evidence>
<comment type="catalytic activity">
    <reaction evidence="18 19">
        <text>alpha-ribazole 5'-phosphate + adenosylcob(III)inamide-GDP = adenosylcob(III)alamin 5'-phosphate + GMP + H(+)</text>
        <dbReference type="Rhea" id="RHEA:23560"/>
        <dbReference type="ChEBI" id="CHEBI:15378"/>
        <dbReference type="ChEBI" id="CHEBI:57918"/>
        <dbReference type="ChEBI" id="CHEBI:58115"/>
        <dbReference type="ChEBI" id="CHEBI:60487"/>
        <dbReference type="ChEBI" id="CHEBI:60493"/>
        <dbReference type="EC" id="2.7.8.26"/>
    </reaction>
</comment>
<dbReference type="GO" id="GO:0005886">
    <property type="term" value="C:plasma membrane"/>
    <property type="evidence" value="ECO:0007669"/>
    <property type="project" value="UniProtKB-SubCell"/>
</dbReference>
<keyword evidence="7 19" id="KW-1003">Cell membrane</keyword>